<organism evidence="2 3">
    <name type="scientific">Friedmanniomyces endolithicus</name>
    <dbReference type="NCBI Taxonomy" id="329885"/>
    <lineage>
        <taxon>Eukaryota</taxon>
        <taxon>Fungi</taxon>
        <taxon>Dikarya</taxon>
        <taxon>Ascomycota</taxon>
        <taxon>Pezizomycotina</taxon>
        <taxon>Dothideomycetes</taxon>
        <taxon>Dothideomycetidae</taxon>
        <taxon>Mycosphaerellales</taxon>
        <taxon>Teratosphaeriaceae</taxon>
        <taxon>Friedmanniomyces</taxon>
    </lineage>
</organism>
<proteinExistence type="predicted"/>
<dbReference type="Proteomes" id="UP001168146">
    <property type="component" value="Unassembled WGS sequence"/>
</dbReference>
<comment type="caution">
    <text evidence="2">The sequence shown here is derived from an EMBL/GenBank/DDBJ whole genome shotgun (WGS) entry which is preliminary data.</text>
</comment>
<evidence type="ECO:0000313" key="3">
    <source>
        <dbReference type="Proteomes" id="UP001168146"/>
    </source>
</evidence>
<evidence type="ECO:0000313" key="2">
    <source>
        <dbReference type="EMBL" id="KAK0319387.1"/>
    </source>
</evidence>
<name>A0AAN6FLD4_9PEZI</name>
<evidence type="ECO:0000256" key="1">
    <source>
        <dbReference type="SAM" id="MobiDB-lite"/>
    </source>
</evidence>
<dbReference type="AlphaFoldDB" id="A0AAN6FLD4"/>
<protein>
    <submittedName>
        <fullName evidence="2">Uncharacterized protein</fullName>
    </submittedName>
</protein>
<feature type="region of interest" description="Disordered" evidence="1">
    <location>
        <begin position="1"/>
        <end position="31"/>
    </location>
</feature>
<reference evidence="2" key="1">
    <citation type="submission" date="2021-12" db="EMBL/GenBank/DDBJ databases">
        <title>Black yeast isolated from Biological Soil Crust.</title>
        <authorList>
            <person name="Kurbessoian T."/>
        </authorList>
    </citation>
    <scope>NUCLEOTIDE SEQUENCE</scope>
    <source>
        <strain evidence="2">CCFEE 5208</strain>
    </source>
</reference>
<dbReference type="EMBL" id="JASUXU010000030">
    <property type="protein sequence ID" value="KAK0319387.1"/>
    <property type="molecule type" value="Genomic_DNA"/>
</dbReference>
<accession>A0AAN6FLD4</accession>
<gene>
    <name evidence="2" type="ORF">LTR82_009452</name>
</gene>
<sequence>MGQRKKVGRNATEHTLGGAAEDQSKEIEEKTDELCGEFQAAKISKKQREID</sequence>